<reference evidence="2" key="1">
    <citation type="journal article" date="2014" name="Science">
        <title>Ancient hybridizations among the ancestral genomes of bread wheat.</title>
        <authorList>
            <consortium name="International Wheat Genome Sequencing Consortium,"/>
            <person name="Marcussen T."/>
            <person name="Sandve S.R."/>
            <person name="Heier L."/>
            <person name="Spannagl M."/>
            <person name="Pfeifer M."/>
            <person name="Jakobsen K.S."/>
            <person name="Wulff B.B."/>
            <person name="Steuernagel B."/>
            <person name="Mayer K.F."/>
            <person name="Olsen O.A."/>
        </authorList>
    </citation>
    <scope>NUCLEOTIDE SEQUENCE [LARGE SCALE GENOMIC DNA]</scope>
    <source>
        <strain evidence="2">cv. AL8/78</strain>
    </source>
</reference>
<sequence>GELHCLEKNGKQTTKMISYCAHHRRPNPDNVLIIQTPAGTFSSKRLVQSSGTIAASRLIRKDLPKDSASEVETIENLCSARCRVYVRKELKRSREAAMAHRVRGYCQHRWDEIDSLNPRRGREGSGILFYF</sequence>
<proteinExistence type="predicted"/>
<evidence type="ECO:0000313" key="1">
    <source>
        <dbReference type="EnsemblPlants" id="AET3Gv20579400.15"/>
    </source>
</evidence>
<reference evidence="2" key="2">
    <citation type="journal article" date="2017" name="Nat. Plants">
        <title>The Aegilops tauschii genome reveals multiple impacts of transposons.</title>
        <authorList>
            <person name="Zhao G."/>
            <person name="Zou C."/>
            <person name="Li K."/>
            <person name="Wang K."/>
            <person name="Li T."/>
            <person name="Gao L."/>
            <person name="Zhang X."/>
            <person name="Wang H."/>
            <person name="Yang Z."/>
            <person name="Liu X."/>
            <person name="Jiang W."/>
            <person name="Mao L."/>
            <person name="Kong X."/>
            <person name="Jiao Y."/>
            <person name="Jia J."/>
        </authorList>
    </citation>
    <scope>NUCLEOTIDE SEQUENCE [LARGE SCALE GENOMIC DNA]</scope>
    <source>
        <strain evidence="2">cv. AL8/78</strain>
    </source>
</reference>
<name>A0A453F5G5_AEGTS</name>
<accession>A0A453F5G5</accession>
<dbReference type="Gramene" id="AET3Gv20579400.15">
    <property type="protein sequence ID" value="AET3Gv20579400.15"/>
    <property type="gene ID" value="AET3Gv20579400"/>
</dbReference>
<organism evidence="1 2">
    <name type="scientific">Aegilops tauschii subsp. strangulata</name>
    <name type="common">Goatgrass</name>
    <dbReference type="NCBI Taxonomy" id="200361"/>
    <lineage>
        <taxon>Eukaryota</taxon>
        <taxon>Viridiplantae</taxon>
        <taxon>Streptophyta</taxon>
        <taxon>Embryophyta</taxon>
        <taxon>Tracheophyta</taxon>
        <taxon>Spermatophyta</taxon>
        <taxon>Magnoliopsida</taxon>
        <taxon>Liliopsida</taxon>
        <taxon>Poales</taxon>
        <taxon>Poaceae</taxon>
        <taxon>BOP clade</taxon>
        <taxon>Pooideae</taxon>
        <taxon>Triticodae</taxon>
        <taxon>Triticeae</taxon>
        <taxon>Triticinae</taxon>
        <taxon>Aegilops</taxon>
    </lineage>
</organism>
<keyword evidence="2" id="KW-1185">Reference proteome</keyword>
<evidence type="ECO:0000313" key="2">
    <source>
        <dbReference type="Proteomes" id="UP000015105"/>
    </source>
</evidence>
<reference evidence="1" key="3">
    <citation type="journal article" date="2017" name="Nature">
        <title>Genome sequence of the progenitor of the wheat D genome Aegilops tauschii.</title>
        <authorList>
            <person name="Luo M.C."/>
            <person name="Gu Y.Q."/>
            <person name="Puiu D."/>
            <person name="Wang H."/>
            <person name="Twardziok S.O."/>
            <person name="Deal K.R."/>
            <person name="Huo N."/>
            <person name="Zhu T."/>
            <person name="Wang L."/>
            <person name="Wang Y."/>
            <person name="McGuire P.E."/>
            <person name="Liu S."/>
            <person name="Long H."/>
            <person name="Ramasamy R.K."/>
            <person name="Rodriguez J.C."/>
            <person name="Van S.L."/>
            <person name="Yuan L."/>
            <person name="Wang Z."/>
            <person name="Xia Z."/>
            <person name="Xiao L."/>
            <person name="Anderson O.D."/>
            <person name="Ouyang S."/>
            <person name="Liang Y."/>
            <person name="Zimin A.V."/>
            <person name="Pertea G."/>
            <person name="Qi P."/>
            <person name="Bennetzen J.L."/>
            <person name="Dai X."/>
            <person name="Dawson M.W."/>
            <person name="Muller H.G."/>
            <person name="Kugler K."/>
            <person name="Rivarola-Duarte L."/>
            <person name="Spannagl M."/>
            <person name="Mayer K.F.X."/>
            <person name="Lu F.H."/>
            <person name="Bevan M.W."/>
            <person name="Leroy P."/>
            <person name="Li P."/>
            <person name="You F.M."/>
            <person name="Sun Q."/>
            <person name="Liu Z."/>
            <person name="Lyons E."/>
            <person name="Wicker T."/>
            <person name="Salzberg S.L."/>
            <person name="Devos K.M."/>
            <person name="Dvorak J."/>
        </authorList>
    </citation>
    <scope>NUCLEOTIDE SEQUENCE [LARGE SCALE GENOMIC DNA]</scope>
    <source>
        <strain evidence="1">cv. AL8/78</strain>
    </source>
</reference>
<dbReference type="AlphaFoldDB" id="A0A453F5G5"/>
<protein>
    <submittedName>
        <fullName evidence="1">Uncharacterized protein</fullName>
    </submittedName>
</protein>
<reference evidence="1" key="4">
    <citation type="submission" date="2019-03" db="UniProtKB">
        <authorList>
            <consortium name="EnsemblPlants"/>
        </authorList>
    </citation>
    <scope>IDENTIFICATION</scope>
</reference>
<reference evidence="1" key="5">
    <citation type="journal article" date="2021" name="G3 (Bethesda)">
        <title>Aegilops tauschii genome assembly Aet v5.0 features greater sequence contiguity and improved annotation.</title>
        <authorList>
            <person name="Wang L."/>
            <person name="Zhu T."/>
            <person name="Rodriguez J.C."/>
            <person name="Deal K.R."/>
            <person name="Dubcovsky J."/>
            <person name="McGuire P.E."/>
            <person name="Lux T."/>
            <person name="Spannagl M."/>
            <person name="Mayer K.F.X."/>
            <person name="Baldrich P."/>
            <person name="Meyers B.C."/>
            <person name="Huo N."/>
            <person name="Gu Y.Q."/>
            <person name="Zhou H."/>
            <person name="Devos K.M."/>
            <person name="Bennetzen J.L."/>
            <person name="Unver T."/>
            <person name="Budak H."/>
            <person name="Gulick P.J."/>
            <person name="Galiba G."/>
            <person name="Kalapos B."/>
            <person name="Nelson D.R."/>
            <person name="Li P."/>
            <person name="You F.M."/>
            <person name="Luo M.C."/>
            <person name="Dvorak J."/>
        </authorList>
    </citation>
    <scope>NUCLEOTIDE SEQUENCE [LARGE SCALE GENOMIC DNA]</scope>
    <source>
        <strain evidence="1">cv. AL8/78</strain>
    </source>
</reference>
<dbReference type="EnsemblPlants" id="AET3Gv20579400.15">
    <property type="protein sequence ID" value="AET3Gv20579400.15"/>
    <property type="gene ID" value="AET3Gv20579400"/>
</dbReference>
<dbReference type="Proteomes" id="UP000015105">
    <property type="component" value="Chromosome 3D"/>
</dbReference>